<dbReference type="AlphaFoldDB" id="X1MCQ4"/>
<organism evidence="1">
    <name type="scientific">marine sediment metagenome</name>
    <dbReference type="NCBI Taxonomy" id="412755"/>
    <lineage>
        <taxon>unclassified sequences</taxon>
        <taxon>metagenomes</taxon>
        <taxon>ecological metagenomes</taxon>
    </lineage>
</organism>
<reference evidence="1" key="1">
    <citation type="journal article" date="2014" name="Front. Microbiol.">
        <title>High frequency of phylogenetically diverse reductive dehalogenase-homologous genes in deep subseafloor sedimentary metagenomes.</title>
        <authorList>
            <person name="Kawai M."/>
            <person name="Futagami T."/>
            <person name="Toyoda A."/>
            <person name="Takaki Y."/>
            <person name="Nishi S."/>
            <person name="Hori S."/>
            <person name="Arai W."/>
            <person name="Tsubouchi T."/>
            <person name="Morono Y."/>
            <person name="Uchiyama I."/>
            <person name="Ito T."/>
            <person name="Fujiyama A."/>
            <person name="Inagaki F."/>
            <person name="Takami H."/>
        </authorList>
    </citation>
    <scope>NUCLEOTIDE SEQUENCE</scope>
    <source>
        <strain evidence="1">Expedition CK06-06</strain>
    </source>
</reference>
<dbReference type="EMBL" id="BARV01016615">
    <property type="protein sequence ID" value="GAI29053.1"/>
    <property type="molecule type" value="Genomic_DNA"/>
</dbReference>
<gene>
    <name evidence="1" type="ORF">S06H3_28469</name>
</gene>
<feature type="non-terminal residue" evidence="1">
    <location>
        <position position="1"/>
    </location>
</feature>
<proteinExistence type="predicted"/>
<protein>
    <submittedName>
        <fullName evidence="1">Uncharacterized protein</fullName>
    </submittedName>
</protein>
<evidence type="ECO:0000313" key="1">
    <source>
        <dbReference type="EMBL" id="GAI29053.1"/>
    </source>
</evidence>
<comment type="caution">
    <text evidence="1">The sequence shown here is derived from an EMBL/GenBank/DDBJ whole genome shotgun (WGS) entry which is preliminary data.</text>
</comment>
<accession>X1MCQ4</accession>
<sequence length="73" mass="8298">PFFAMLNQVFQMATTPQTPKSDKVPRLNFSFQKVGKTRSRVDTCSLEELPAVTHAYLELLEAMVELKRVIGEI</sequence>
<name>X1MCQ4_9ZZZZ</name>